<accession>A0A182NYG8</accession>
<dbReference type="AlphaFoldDB" id="A0A182NYG8"/>
<evidence type="ECO:0000313" key="3">
    <source>
        <dbReference type="Proteomes" id="UP000075884"/>
    </source>
</evidence>
<reference evidence="2" key="2">
    <citation type="submission" date="2020-05" db="UniProtKB">
        <authorList>
            <consortium name="EnsemblMetazoa"/>
        </authorList>
    </citation>
    <scope>IDENTIFICATION</scope>
    <source>
        <strain evidence="2">WRAIR2</strain>
    </source>
</reference>
<dbReference type="Proteomes" id="UP000075884">
    <property type="component" value="Unassembled WGS sequence"/>
</dbReference>
<evidence type="ECO:0000313" key="2">
    <source>
        <dbReference type="EnsemblMetazoa" id="ADIR014867-PA"/>
    </source>
</evidence>
<feature type="region of interest" description="Disordered" evidence="1">
    <location>
        <begin position="289"/>
        <end position="326"/>
    </location>
</feature>
<evidence type="ECO:0000256" key="1">
    <source>
        <dbReference type="SAM" id="MobiDB-lite"/>
    </source>
</evidence>
<sequence>KNEPVRQNDSYCSSFVFICQTKITGSFCDLQPNFPRNSSSIEFNRNITTKIGVKMSDYEKLQQALTQLIQCMKEGVVEANNHDEPTPTDPPSNVPAKRCTNEVFPKATEKLYESLSILHEFEMHLQDKTASLHAISSELMINALLLHEQGDHLFELGKLFQRISGKWYDPCKSVAKEIEMHATTSYFVVHLLQNRDTCSRQASLNLYVKWKLFNEMIWKCSIAARHLTSSRKSGLFLAPIRHSIMSPSSRPVFNTVAQCFSIASAHTDMMIGFNSTWAASSSDITLASPPSVSEQATSTTGLQALRSTGSTRQSSPTSVTFTSVSSARRQRSVTRRSFFFFNRACSIRQ</sequence>
<keyword evidence="3" id="KW-1185">Reference proteome</keyword>
<protein>
    <submittedName>
        <fullName evidence="2">Uncharacterized protein</fullName>
    </submittedName>
</protein>
<feature type="compositionally biased region" description="Polar residues" evidence="1">
    <location>
        <begin position="289"/>
        <end position="313"/>
    </location>
</feature>
<name>A0A182NYG8_9DIPT</name>
<dbReference type="VEuPathDB" id="VectorBase:ADIR014867"/>
<dbReference type="EnsemblMetazoa" id="ADIR014867-RA">
    <property type="protein sequence ID" value="ADIR014867-PA"/>
    <property type="gene ID" value="ADIR014867"/>
</dbReference>
<reference evidence="3" key="1">
    <citation type="submission" date="2013-03" db="EMBL/GenBank/DDBJ databases">
        <title>The Genome Sequence of Anopheles dirus WRAIR2.</title>
        <authorList>
            <consortium name="The Broad Institute Genomics Platform"/>
            <person name="Neafsey D.E."/>
            <person name="Walton C."/>
            <person name="Walker B."/>
            <person name="Young S.K."/>
            <person name="Zeng Q."/>
            <person name="Gargeya S."/>
            <person name="Fitzgerald M."/>
            <person name="Haas B."/>
            <person name="Abouelleil A."/>
            <person name="Allen A.W."/>
            <person name="Alvarado L."/>
            <person name="Arachchi H.M."/>
            <person name="Berlin A.M."/>
            <person name="Chapman S.B."/>
            <person name="Gainer-Dewar J."/>
            <person name="Goldberg J."/>
            <person name="Griggs A."/>
            <person name="Gujja S."/>
            <person name="Hansen M."/>
            <person name="Howarth C."/>
            <person name="Imamovic A."/>
            <person name="Ireland A."/>
            <person name="Larimer J."/>
            <person name="McCowan C."/>
            <person name="Murphy C."/>
            <person name="Pearson M."/>
            <person name="Poon T.W."/>
            <person name="Priest M."/>
            <person name="Roberts A."/>
            <person name="Saif S."/>
            <person name="Shea T."/>
            <person name="Sisk P."/>
            <person name="Sykes S."/>
            <person name="Wortman J."/>
            <person name="Nusbaum C."/>
            <person name="Birren B."/>
        </authorList>
    </citation>
    <scope>NUCLEOTIDE SEQUENCE [LARGE SCALE GENOMIC DNA]</scope>
    <source>
        <strain evidence="3">WRAIR2</strain>
    </source>
</reference>
<organism evidence="2 3">
    <name type="scientific">Anopheles dirus</name>
    <dbReference type="NCBI Taxonomy" id="7168"/>
    <lineage>
        <taxon>Eukaryota</taxon>
        <taxon>Metazoa</taxon>
        <taxon>Ecdysozoa</taxon>
        <taxon>Arthropoda</taxon>
        <taxon>Hexapoda</taxon>
        <taxon>Insecta</taxon>
        <taxon>Pterygota</taxon>
        <taxon>Neoptera</taxon>
        <taxon>Endopterygota</taxon>
        <taxon>Diptera</taxon>
        <taxon>Nematocera</taxon>
        <taxon>Culicoidea</taxon>
        <taxon>Culicidae</taxon>
        <taxon>Anophelinae</taxon>
        <taxon>Anopheles</taxon>
    </lineage>
</organism>
<feature type="compositionally biased region" description="Low complexity" evidence="1">
    <location>
        <begin position="314"/>
        <end position="326"/>
    </location>
</feature>
<proteinExistence type="predicted"/>